<feature type="transmembrane region" description="Helical" evidence="2">
    <location>
        <begin position="158"/>
        <end position="178"/>
    </location>
</feature>
<organism evidence="3 4">
    <name type="scientific">Aeromonas media</name>
    <dbReference type="NCBI Taxonomy" id="651"/>
    <lineage>
        <taxon>Bacteria</taxon>
        <taxon>Pseudomonadati</taxon>
        <taxon>Pseudomonadota</taxon>
        <taxon>Gammaproteobacteria</taxon>
        <taxon>Aeromonadales</taxon>
        <taxon>Aeromonadaceae</taxon>
        <taxon>Aeromonas</taxon>
    </lineage>
</organism>
<feature type="transmembrane region" description="Helical" evidence="2">
    <location>
        <begin position="34"/>
        <end position="54"/>
    </location>
</feature>
<evidence type="ECO:0000256" key="1">
    <source>
        <dbReference type="SAM" id="MobiDB-lite"/>
    </source>
</evidence>
<keyword evidence="2" id="KW-1133">Transmembrane helix</keyword>
<dbReference type="RefSeq" id="WP_171268762.1">
    <property type="nucleotide sequence ID" value="NZ_CP038444.1"/>
</dbReference>
<protein>
    <submittedName>
        <fullName evidence="3">Uncharacterized protein</fullName>
    </submittedName>
</protein>
<name>A0AAE7AET8_AERME</name>
<dbReference type="Proteomes" id="UP000502006">
    <property type="component" value="Chromosome"/>
</dbReference>
<keyword evidence="2" id="KW-0472">Membrane</keyword>
<evidence type="ECO:0000313" key="3">
    <source>
        <dbReference type="EMBL" id="QJT29930.1"/>
    </source>
</evidence>
<keyword evidence="2" id="KW-0812">Transmembrane</keyword>
<reference evidence="3 4" key="1">
    <citation type="submission" date="2019-03" db="EMBL/GenBank/DDBJ databases">
        <title>Novel transposon Tn6433 accelerates the dissemination of tet(E) in Aeromonas from aerobic biofilm under oxytetracycline stress.</title>
        <authorList>
            <person name="Shi Y."/>
            <person name="Tian Z."/>
            <person name="Zhang Y."/>
            <person name="Zhang H."/>
            <person name="Yang M."/>
        </authorList>
    </citation>
    <scope>NUCLEOTIDE SEQUENCE [LARGE SCALE GENOMIC DNA]</scope>
    <source>
        <strain evidence="3 4">T5-8</strain>
    </source>
</reference>
<sequence>MEIDLTALKRKWLKKHLQELRAVKSEEEAKGGMLRFVGILCAAIPLLTAAVYFVGMRYYHGYVGQFGLGSTEFSLPADTTLHLGFYLLIKLCLPSVLPLVLTVVGLLIMLSVLFFKARWRLTLSWWLCRFFVLLPIVLKKGVKIAHRYPAPFTFDCLIWLKSAYLKFAIFILPPLLVIMTAEHINSMGEELARSQITRLEQGTWPVSEAHSQSPLLGNEPHIRIACNGTYCAYRLKEGDTLLLRHDQIEQTRYRPEPPLTDETKPPETPDHP</sequence>
<evidence type="ECO:0000256" key="2">
    <source>
        <dbReference type="SAM" id="Phobius"/>
    </source>
</evidence>
<feature type="transmembrane region" description="Helical" evidence="2">
    <location>
        <begin position="121"/>
        <end position="138"/>
    </location>
</feature>
<feature type="transmembrane region" description="Helical" evidence="2">
    <location>
        <begin position="85"/>
        <end position="114"/>
    </location>
</feature>
<accession>A0AAE7AET8</accession>
<dbReference type="AlphaFoldDB" id="A0AAE7AET8"/>
<feature type="region of interest" description="Disordered" evidence="1">
    <location>
        <begin position="251"/>
        <end position="272"/>
    </location>
</feature>
<gene>
    <name evidence="3" type="ORF">E4186_06770</name>
</gene>
<evidence type="ECO:0000313" key="4">
    <source>
        <dbReference type="Proteomes" id="UP000502006"/>
    </source>
</evidence>
<dbReference type="EMBL" id="CP038444">
    <property type="protein sequence ID" value="QJT29930.1"/>
    <property type="molecule type" value="Genomic_DNA"/>
</dbReference>
<proteinExistence type="predicted"/>